<dbReference type="InterPro" id="IPR046357">
    <property type="entry name" value="PPIase_dom_sf"/>
</dbReference>
<feature type="domain" description="PPIase FKBP-type" evidence="14">
    <location>
        <begin position="164"/>
        <end position="212"/>
    </location>
</feature>
<keyword evidence="16" id="KW-1185">Reference proteome</keyword>
<dbReference type="PROSITE" id="PS50059">
    <property type="entry name" value="FKBP_PPIASE"/>
    <property type="match status" value="1"/>
</dbReference>
<sequence>MSVKSTVEQLSPTRVRINVEVPFEELKPDFDRAYKALAQQIRIPGFRPGKAPAKLLEARVGRGAVLEQVVNDVLPKRYSEAVIETQAKVIGQPEIEITKIEDGEELAFTAEVDVRPDVTLPDFSTLAVEVDPIEITDADIDEQLQSLRARFGTLKAVERAIENGDFVSIDLSATVDGEAVEEASTTGLSHEVGSGQLIEGLDETLVGLKEGEAKDFTSKLVAGDHAGSEAVITVTVQSVKERELPEADDDFAQLASEFDTIDELKEDLKTRVERVKKVTQAGEIRDKVLEALLAAVEIPLPEGVVKAEVDAVEHDAVHGFDHDEAKLAEALEAEGSSLEEFKKDTKEAAEKSVKTQLLLDAVAEQENTQVGQDELYERIIFQAQRYGMSPDQFIQQIRQAGQLGAVFADVRRGKALAGVVVAATVTDTAGNTVDTAEMFGNPAAEAEEVSAEELATVADATEAAEAEAK</sequence>
<dbReference type="Pfam" id="PF05697">
    <property type="entry name" value="Trigger_N"/>
    <property type="match status" value="1"/>
</dbReference>
<keyword evidence="8 11" id="KW-0413">Isomerase</keyword>
<keyword evidence="7 11" id="KW-0143">Chaperone</keyword>
<dbReference type="InterPro" id="IPR027304">
    <property type="entry name" value="Trigger_fact/SurA_dom_sf"/>
</dbReference>
<keyword evidence="6 11" id="KW-0697">Rotamase</keyword>
<dbReference type="SUPFAM" id="SSF102735">
    <property type="entry name" value="Trigger factor ribosome-binding domain"/>
    <property type="match status" value="1"/>
</dbReference>
<comment type="function">
    <text evidence="11">Involved in protein export. Acts as a chaperone by maintaining the newly synthesized protein in an open conformation. Functions as a peptidyl-prolyl cis-trans isomerase.</text>
</comment>
<evidence type="ECO:0000313" key="15">
    <source>
        <dbReference type="EMBL" id="GAP27508.1"/>
    </source>
</evidence>
<dbReference type="GO" id="GO:0005737">
    <property type="term" value="C:cytoplasm"/>
    <property type="evidence" value="ECO:0007669"/>
    <property type="project" value="UniProtKB-SubCell"/>
</dbReference>
<keyword evidence="11" id="KW-0963">Cytoplasm</keyword>
<evidence type="ECO:0000256" key="12">
    <source>
        <dbReference type="PROSITE-ProRule" id="PRU00277"/>
    </source>
</evidence>
<dbReference type="PANTHER" id="PTHR30560">
    <property type="entry name" value="TRIGGER FACTOR CHAPERONE AND PEPTIDYL-PROLYL CIS/TRANS ISOMERASE"/>
    <property type="match status" value="1"/>
</dbReference>
<dbReference type="InterPro" id="IPR037041">
    <property type="entry name" value="Trigger_fac_C_sf"/>
</dbReference>
<dbReference type="GO" id="GO:0051301">
    <property type="term" value="P:cell division"/>
    <property type="evidence" value="ECO:0007669"/>
    <property type="project" value="UniProtKB-KW"/>
</dbReference>
<comment type="domain">
    <text evidence="11">Consists of 3 domains; the N-terminus binds the ribosome, the middle domain has PPIase activity, while the C-terminus has intrinsic chaperone activity on its own.</text>
</comment>
<dbReference type="InterPro" id="IPR036611">
    <property type="entry name" value="Trigger_fac_ribosome-bd_sf"/>
</dbReference>
<comment type="subcellular location">
    <subcellularLocation>
        <location evidence="11">Cytoplasm</location>
    </subcellularLocation>
    <text evidence="11">About half TF is bound to the ribosome near the polypeptide exit tunnel while the other half is free in the cytoplasm.</text>
</comment>
<dbReference type="Gene3D" id="3.30.70.1050">
    <property type="entry name" value="Trigger factor ribosome-binding domain"/>
    <property type="match status" value="1"/>
</dbReference>
<evidence type="ECO:0000256" key="11">
    <source>
        <dbReference type="HAMAP-Rule" id="MF_00303"/>
    </source>
</evidence>
<evidence type="ECO:0000256" key="2">
    <source>
        <dbReference type="ARBA" id="ARBA00005464"/>
    </source>
</evidence>
<keyword evidence="5 11" id="KW-0132">Cell division</keyword>
<evidence type="ECO:0000313" key="16">
    <source>
        <dbReference type="Proteomes" id="UP000037179"/>
    </source>
</evidence>
<dbReference type="SUPFAM" id="SSF54534">
    <property type="entry name" value="FKBP-like"/>
    <property type="match status" value="1"/>
</dbReference>
<evidence type="ECO:0000256" key="8">
    <source>
        <dbReference type="ARBA" id="ARBA00023235"/>
    </source>
</evidence>
<dbReference type="Gene3D" id="3.10.50.40">
    <property type="match status" value="1"/>
</dbReference>
<dbReference type="PIRSF" id="PIRSF003095">
    <property type="entry name" value="Trigger_factor"/>
    <property type="match status" value="1"/>
</dbReference>
<dbReference type="GO" id="GO:0003755">
    <property type="term" value="F:peptidyl-prolyl cis-trans isomerase activity"/>
    <property type="evidence" value="ECO:0007669"/>
    <property type="project" value="UniProtKB-UniRule"/>
</dbReference>
<dbReference type="AlphaFoldDB" id="A0ABC9YQ91"/>
<dbReference type="Pfam" id="PF00254">
    <property type="entry name" value="FKBP_C"/>
    <property type="match status" value="1"/>
</dbReference>
<proteinExistence type="inferred from homology"/>
<evidence type="ECO:0000256" key="1">
    <source>
        <dbReference type="ARBA" id="ARBA00000971"/>
    </source>
</evidence>
<organism evidence="15 16">
    <name type="scientific">Nocardia seriolae</name>
    <dbReference type="NCBI Taxonomy" id="37332"/>
    <lineage>
        <taxon>Bacteria</taxon>
        <taxon>Bacillati</taxon>
        <taxon>Actinomycetota</taxon>
        <taxon>Actinomycetes</taxon>
        <taxon>Mycobacteriales</taxon>
        <taxon>Nocardiaceae</taxon>
        <taxon>Nocardia</taxon>
    </lineage>
</organism>
<dbReference type="GO" id="GO:0006457">
    <property type="term" value="P:protein folding"/>
    <property type="evidence" value="ECO:0007669"/>
    <property type="project" value="UniProtKB-UniRule"/>
</dbReference>
<keyword evidence="9 11" id="KW-0131">Cell cycle</keyword>
<accession>A0ABC9YQ91</accession>
<dbReference type="HAMAP" id="MF_00303">
    <property type="entry name" value="Trigger_factor_Tig"/>
    <property type="match status" value="1"/>
</dbReference>
<dbReference type="InterPro" id="IPR005215">
    <property type="entry name" value="Trig_fac"/>
</dbReference>
<comment type="catalytic activity">
    <reaction evidence="1 11 12">
        <text>[protein]-peptidylproline (omega=180) = [protein]-peptidylproline (omega=0)</text>
        <dbReference type="Rhea" id="RHEA:16237"/>
        <dbReference type="Rhea" id="RHEA-COMP:10747"/>
        <dbReference type="Rhea" id="RHEA-COMP:10748"/>
        <dbReference type="ChEBI" id="CHEBI:83833"/>
        <dbReference type="ChEBI" id="CHEBI:83834"/>
        <dbReference type="EC" id="5.2.1.8"/>
    </reaction>
</comment>
<evidence type="ECO:0000256" key="7">
    <source>
        <dbReference type="ARBA" id="ARBA00023186"/>
    </source>
</evidence>
<dbReference type="Proteomes" id="UP000037179">
    <property type="component" value="Unassembled WGS sequence"/>
</dbReference>
<protein>
    <recommendedName>
        <fullName evidence="4 11">Trigger factor</fullName>
        <shortName evidence="11">TF</shortName>
        <ecNumber evidence="3 11">5.2.1.8</ecNumber>
    </recommendedName>
    <alternativeName>
        <fullName evidence="10 11">PPIase</fullName>
    </alternativeName>
</protein>
<dbReference type="GO" id="GO:0015031">
    <property type="term" value="P:protein transport"/>
    <property type="evidence" value="ECO:0007669"/>
    <property type="project" value="UniProtKB-UniRule"/>
</dbReference>
<gene>
    <name evidence="11" type="primary">tig</name>
    <name evidence="15" type="ORF">NSK11_contig00019-0011</name>
</gene>
<name>A0ABC9YQ91_9NOCA</name>
<dbReference type="NCBIfam" id="TIGR00115">
    <property type="entry name" value="tig"/>
    <property type="match status" value="1"/>
</dbReference>
<dbReference type="InterPro" id="IPR008881">
    <property type="entry name" value="Trigger_fac_ribosome-bd_bac"/>
</dbReference>
<dbReference type="Pfam" id="PF05698">
    <property type="entry name" value="Trigger_C"/>
    <property type="match status" value="1"/>
</dbReference>
<dbReference type="PANTHER" id="PTHR30560:SF3">
    <property type="entry name" value="TRIGGER FACTOR-LIKE PROTEIN TIG, CHLOROPLASTIC"/>
    <property type="match status" value="1"/>
</dbReference>
<evidence type="ECO:0000256" key="6">
    <source>
        <dbReference type="ARBA" id="ARBA00023110"/>
    </source>
</evidence>
<dbReference type="SUPFAM" id="SSF109998">
    <property type="entry name" value="Triger factor/SurA peptide-binding domain-like"/>
    <property type="match status" value="1"/>
</dbReference>
<reference evidence="16" key="1">
    <citation type="submission" date="2015-07" db="EMBL/GenBank/DDBJ databases">
        <title>Nocardia seriolae U-1 whole genome shotgun sequence.</title>
        <authorList>
            <person name="Imajoh M."/>
            <person name="Fukumoto Y."/>
            <person name="Sukeda M."/>
            <person name="Yamane J."/>
            <person name="Yamasaki K."/>
            <person name="Shimizu M."/>
            <person name="Ohnishi K."/>
            <person name="Oshima S."/>
        </authorList>
    </citation>
    <scope>NUCLEOTIDE SEQUENCE [LARGE SCALE GENOMIC DNA]</scope>
    <source>
        <strain evidence="16">U-1</strain>
    </source>
</reference>
<comment type="caution">
    <text evidence="15">The sequence shown here is derived from an EMBL/GenBank/DDBJ whole genome shotgun (WGS) entry which is preliminary data.</text>
</comment>
<dbReference type="InterPro" id="IPR008880">
    <property type="entry name" value="Trigger_fac_C"/>
</dbReference>
<evidence type="ECO:0000256" key="9">
    <source>
        <dbReference type="ARBA" id="ARBA00023306"/>
    </source>
</evidence>
<dbReference type="Gene3D" id="1.10.3120.10">
    <property type="entry name" value="Trigger factor, C-terminal domain"/>
    <property type="match status" value="1"/>
</dbReference>
<evidence type="ECO:0000256" key="3">
    <source>
        <dbReference type="ARBA" id="ARBA00013194"/>
    </source>
</evidence>
<reference evidence="15 16" key="2">
    <citation type="journal article" date="2016" name="Genome Announc.">
        <title>Draft Genome Sequence of Erythromycin- and Oxytetracycline-Sensitive Nocardia seriolae Strain U-1 (NBRC 110359).</title>
        <authorList>
            <person name="Imajoh M."/>
            <person name="Sukeda M."/>
            <person name="Shimizu M."/>
            <person name="Yamane J."/>
            <person name="Ohnishi K."/>
            <person name="Oshima S."/>
        </authorList>
    </citation>
    <scope>NUCLEOTIDE SEQUENCE [LARGE SCALE GENOMIC DNA]</scope>
    <source>
        <strain evidence="15 16">U-1</strain>
    </source>
</reference>
<evidence type="ECO:0000256" key="10">
    <source>
        <dbReference type="ARBA" id="ARBA00029986"/>
    </source>
</evidence>
<dbReference type="InterPro" id="IPR001179">
    <property type="entry name" value="PPIase_FKBP_dom"/>
</dbReference>
<evidence type="ECO:0000256" key="5">
    <source>
        <dbReference type="ARBA" id="ARBA00022618"/>
    </source>
</evidence>
<evidence type="ECO:0000256" key="13">
    <source>
        <dbReference type="RuleBase" id="RU003914"/>
    </source>
</evidence>
<dbReference type="EMBL" id="BBYQ01000019">
    <property type="protein sequence ID" value="GAP27508.1"/>
    <property type="molecule type" value="Genomic_DNA"/>
</dbReference>
<evidence type="ECO:0000259" key="14">
    <source>
        <dbReference type="PROSITE" id="PS50059"/>
    </source>
</evidence>
<dbReference type="EC" id="5.2.1.8" evidence="3 11"/>
<comment type="similarity">
    <text evidence="2 11 13">Belongs to the FKBP-type PPIase family. Tig subfamily.</text>
</comment>
<evidence type="ECO:0000256" key="4">
    <source>
        <dbReference type="ARBA" id="ARBA00016902"/>
    </source>
</evidence>